<sequence length="384" mass="40297">MAHVVIIGGGFAGVWSAAGAALAREDAELRITLIAPNEHLVLRPRLYEPEPDLAKVELSRILGPIGVEHLRATVSTIDTARRVVVADGAEVGYDRLVLAAGSGLVPPQGLPGAERLFDIDTLDGARRLTEHLRDREDFSAVVVGAGFVGLEAATELAARGRVLLVDRAEVVGDQLGSGPRAVIEAALDTLGVVRRLGTTVTEIGDGYAVLSDGAKVEADVVVWSVGLRASDLTRQISDDLDDLGRVPVDRHLRALPEVFAAGDTAAAAYDAGHTVMQACQHATPLGKVAGHNAAADLLGGPLRDFTPGPYVTCLDLGGAGAVFTRGWDRKVMASGVAGKEVKMWINRHIHPPVDDAARLLAAADNVYLEIPFFPLTEEAAAPTA</sequence>
<dbReference type="PRINTS" id="PR00469">
    <property type="entry name" value="PNDRDTASEII"/>
</dbReference>
<keyword evidence="4" id="KW-0274">FAD</keyword>
<keyword evidence="5" id="KW-0560">Oxidoreductase</keyword>
<dbReference type="Proteomes" id="UP001500902">
    <property type="component" value="Unassembled WGS sequence"/>
</dbReference>
<organism evidence="7 8">
    <name type="scientific">Nonomuraea antimicrobica</name>
    <dbReference type="NCBI Taxonomy" id="561173"/>
    <lineage>
        <taxon>Bacteria</taxon>
        <taxon>Bacillati</taxon>
        <taxon>Actinomycetota</taxon>
        <taxon>Actinomycetes</taxon>
        <taxon>Streptosporangiales</taxon>
        <taxon>Streptosporangiaceae</taxon>
        <taxon>Nonomuraea</taxon>
    </lineage>
</organism>
<comment type="cofactor">
    <cofactor evidence="1">
        <name>FAD</name>
        <dbReference type="ChEBI" id="CHEBI:57692"/>
    </cofactor>
</comment>
<dbReference type="PANTHER" id="PTHR42913:SF3">
    <property type="entry name" value="64 KDA MITOCHONDRIAL NADH DEHYDROGENASE (EUROFUNG)"/>
    <property type="match status" value="1"/>
</dbReference>
<dbReference type="InterPro" id="IPR036188">
    <property type="entry name" value="FAD/NAD-bd_sf"/>
</dbReference>
<dbReference type="SUPFAM" id="SSF51905">
    <property type="entry name" value="FAD/NAD(P)-binding domain"/>
    <property type="match status" value="2"/>
</dbReference>
<comment type="caution">
    <text evidence="7">The sequence shown here is derived from an EMBL/GenBank/DDBJ whole genome shotgun (WGS) entry which is preliminary data.</text>
</comment>
<dbReference type="InterPro" id="IPR023753">
    <property type="entry name" value="FAD/NAD-binding_dom"/>
</dbReference>
<evidence type="ECO:0000256" key="5">
    <source>
        <dbReference type="ARBA" id="ARBA00023002"/>
    </source>
</evidence>
<protein>
    <submittedName>
        <fullName evidence="7">NAD(P)/FAD-dependent oxidoreductase</fullName>
    </submittedName>
</protein>
<keyword evidence="8" id="KW-1185">Reference proteome</keyword>
<dbReference type="InterPro" id="IPR051169">
    <property type="entry name" value="NADH-Q_oxidoreductase"/>
</dbReference>
<dbReference type="Gene3D" id="3.50.50.100">
    <property type="match status" value="1"/>
</dbReference>
<feature type="domain" description="FAD/NAD(P)-binding" evidence="6">
    <location>
        <begin position="3"/>
        <end position="282"/>
    </location>
</feature>
<evidence type="ECO:0000259" key="6">
    <source>
        <dbReference type="Pfam" id="PF07992"/>
    </source>
</evidence>
<evidence type="ECO:0000256" key="2">
    <source>
        <dbReference type="ARBA" id="ARBA00005272"/>
    </source>
</evidence>
<dbReference type="PANTHER" id="PTHR42913">
    <property type="entry name" value="APOPTOSIS-INDUCING FACTOR 1"/>
    <property type="match status" value="1"/>
</dbReference>
<evidence type="ECO:0000256" key="3">
    <source>
        <dbReference type="ARBA" id="ARBA00022630"/>
    </source>
</evidence>
<keyword evidence="3" id="KW-0285">Flavoprotein</keyword>
<evidence type="ECO:0000256" key="1">
    <source>
        <dbReference type="ARBA" id="ARBA00001974"/>
    </source>
</evidence>
<name>A0ABP7B6I0_9ACTN</name>
<evidence type="ECO:0000313" key="7">
    <source>
        <dbReference type="EMBL" id="GAA3649502.1"/>
    </source>
</evidence>
<dbReference type="Pfam" id="PF07992">
    <property type="entry name" value="Pyr_redox_2"/>
    <property type="match status" value="1"/>
</dbReference>
<dbReference type="PRINTS" id="PR00368">
    <property type="entry name" value="FADPNR"/>
</dbReference>
<evidence type="ECO:0000256" key="4">
    <source>
        <dbReference type="ARBA" id="ARBA00022827"/>
    </source>
</evidence>
<reference evidence="8" key="1">
    <citation type="journal article" date="2019" name="Int. J. Syst. Evol. Microbiol.">
        <title>The Global Catalogue of Microorganisms (GCM) 10K type strain sequencing project: providing services to taxonomists for standard genome sequencing and annotation.</title>
        <authorList>
            <consortium name="The Broad Institute Genomics Platform"/>
            <consortium name="The Broad Institute Genome Sequencing Center for Infectious Disease"/>
            <person name="Wu L."/>
            <person name="Ma J."/>
        </authorList>
    </citation>
    <scope>NUCLEOTIDE SEQUENCE [LARGE SCALE GENOMIC DNA]</scope>
    <source>
        <strain evidence="8">JCM 16904</strain>
    </source>
</reference>
<dbReference type="RefSeq" id="WP_344873465.1">
    <property type="nucleotide sequence ID" value="NZ_BAAAZP010000014.1"/>
</dbReference>
<evidence type="ECO:0000313" key="8">
    <source>
        <dbReference type="Proteomes" id="UP001500902"/>
    </source>
</evidence>
<gene>
    <name evidence="7" type="ORF">GCM10022224_010290</name>
</gene>
<proteinExistence type="inferred from homology"/>
<accession>A0ABP7B6I0</accession>
<dbReference type="EMBL" id="BAAAZP010000014">
    <property type="protein sequence ID" value="GAA3649502.1"/>
    <property type="molecule type" value="Genomic_DNA"/>
</dbReference>
<comment type="similarity">
    <text evidence="2">Belongs to the NADH dehydrogenase family.</text>
</comment>